<dbReference type="RefSeq" id="WP_138363908.1">
    <property type="nucleotide sequence ID" value="NZ_VCEJ01000002.1"/>
</dbReference>
<dbReference type="AlphaFoldDB" id="A0A5R9L2R1"/>
<proteinExistence type="predicted"/>
<evidence type="ECO:0000259" key="2">
    <source>
        <dbReference type="PROSITE" id="PS50110"/>
    </source>
</evidence>
<feature type="domain" description="HTH LytTR-type" evidence="3">
    <location>
        <begin position="148"/>
        <end position="255"/>
    </location>
</feature>
<dbReference type="Gene3D" id="3.40.50.2300">
    <property type="match status" value="1"/>
</dbReference>
<dbReference type="GO" id="GO:0003677">
    <property type="term" value="F:DNA binding"/>
    <property type="evidence" value="ECO:0007669"/>
    <property type="project" value="InterPro"/>
</dbReference>
<comment type="caution">
    <text evidence="4">The sequence shown here is derived from an EMBL/GenBank/DDBJ whole genome shotgun (WGS) entry which is preliminary data.</text>
</comment>
<keyword evidence="5" id="KW-1185">Reference proteome</keyword>
<dbReference type="PROSITE" id="PS50110">
    <property type="entry name" value="RESPONSE_REGULATORY"/>
    <property type="match status" value="1"/>
</dbReference>
<name>A0A5R9L2R1_9BACT</name>
<evidence type="ECO:0000256" key="1">
    <source>
        <dbReference type="PROSITE-ProRule" id="PRU00169"/>
    </source>
</evidence>
<dbReference type="GO" id="GO:0000156">
    <property type="term" value="F:phosphorelay response regulator activity"/>
    <property type="evidence" value="ECO:0007669"/>
    <property type="project" value="InterPro"/>
</dbReference>
<dbReference type="SUPFAM" id="SSF52172">
    <property type="entry name" value="CheY-like"/>
    <property type="match status" value="1"/>
</dbReference>
<dbReference type="SMART" id="SM00448">
    <property type="entry name" value="REC"/>
    <property type="match status" value="1"/>
</dbReference>
<reference evidence="4 5" key="1">
    <citation type="submission" date="2019-05" db="EMBL/GenBank/DDBJ databases">
        <authorList>
            <person name="Qu J.-H."/>
        </authorList>
    </citation>
    <scope>NUCLEOTIDE SEQUENCE [LARGE SCALE GENOMIC DNA]</scope>
    <source>
        <strain evidence="4 5">T17</strain>
    </source>
</reference>
<feature type="modified residue" description="4-aspartylphosphate" evidence="1">
    <location>
        <position position="57"/>
    </location>
</feature>
<keyword evidence="1" id="KW-0597">Phosphoprotein</keyword>
<dbReference type="InterPro" id="IPR007492">
    <property type="entry name" value="LytTR_DNA-bd_dom"/>
</dbReference>
<accession>A0A5R9L2R1</accession>
<dbReference type="Pfam" id="PF04397">
    <property type="entry name" value="LytTR"/>
    <property type="match status" value="1"/>
</dbReference>
<dbReference type="InterPro" id="IPR046947">
    <property type="entry name" value="LytR-like"/>
</dbReference>
<evidence type="ECO:0000259" key="3">
    <source>
        <dbReference type="PROSITE" id="PS50930"/>
    </source>
</evidence>
<protein>
    <submittedName>
        <fullName evidence="4">Response regulator transcription factor</fullName>
    </submittedName>
</protein>
<organism evidence="4 5">
    <name type="scientific">Dyadobacter luticola</name>
    <dbReference type="NCBI Taxonomy" id="1979387"/>
    <lineage>
        <taxon>Bacteria</taxon>
        <taxon>Pseudomonadati</taxon>
        <taxon>Bacteroidota</taxon>
        <taxon>Cytophagia</taxon>
        <taxon>Cytophagales</taxon>
        <taxon>Spirosomataceae</taxon>
        <taxon>Dyadobacter</taxon>
    </lineage>
</organism>
<evidence type="ECO:0000313" key="5">
    <source>
        <dbReference type="Proteomes" id="UP000306402"/>
    </source>
</evidence>
<evidence type="ECO:0000313" key="4">
    <source>
        <dbReference type="EMBL" id="TLV02698.1"/>
    </source>
</evidence>
<gene>
    <name evidence="4" type="ORF">FEN17_03505</name>
</gene>
<dbReference type="InterPro" id="IPR011006">
    <property type="entry name" value="CheY-like_superfamily"/>
</dbReference>
<dbReference type="Proteomes" id="UP000306402">
    <property type="component" value="Unassembled WGS sequence"/>
</dbReference>
<dbReference type="PANTHER" id="PTHR37299:SF1">
    <property type="entry name" value="STAGE 0 SPORULATION PROTEIN A HOMOLOG"/>
    <property type="match status" value="1"/>
</dbReference>
<dbReference type="SMART" id="SM00850">
    <property type="entry name" value="LytTR"/>
    <property type="match status" value="1"/>
</dbReference>
<dbReference type="OrthoDB" id="646623at2"/>
<feature type="domain" description="Response regulatory" evidence="2">
    <location>
        <begin position="2"/>
        <end position="117"/>
    </location>
</feature>
<dbReference type="EMBL" id="VCEJ01000002">
    <property type="protein sequence ID" value="TLV02698.1"/>
    <property type="molecule type" value="Genomic_DNA"/>
</dbReference>
<dbReference type="Gene3D" id="2.40.50.1020">
    <property type="entry name" value="LytTr DNA-binding domain"/>
    <property type="match status" value="1"/>
</dbReference>
<sequence>MNVLIIEDEALSATRLQTLINRHNPDIHVLAKIPSVKESIQWLEDRSHVIPDLIFLDLHLEDDLGFKIIDDLKLTIPIIFTTAYSEYAIRAFKANGIGYLLKPVDPAELGASLEKFKTLHPKSAAPDLSALISMFQSPNAQEVFKERFLATAGTKMFSIKTADIAYFMVEQKATFLRTFDGKHLAMDYSLDKLFQLLDPAQFFRINRSLIISLSSIRSINALSAGRLKVELAPSPQLEVYVSTDRISDFKLWLGK</sequence>
<dbReference type="InterPro" id="IPR001789">
    <property type="entry name" value="Sig_transdc_resp-reg_receiver"/>
</dbReference>
<dbReference type="Pfam" id="PF00072">
    <property type="entry name" value="Response_reg"/>
    <property type="match status" value="1"/>
</dbReference>
<dbReference type="PROSITE" id="PS50930">
    <property type="entry name" value="HTH_LYTTR"/>
    <property type="match status" value="1"/>
</dbReference>
<dbReference type="PANTHER" id="PTHR37299">
    <property type="entry name" value="TRANSCRIPTIONAL REGULATOR-RELATED"/>
    <property type="match status" value="1"/>
</dbReference>